<dbReference type="InterPro" id="IPR003660">
    <property type="entry name" value="HAMP_dom"/>
</dbReference>
<evidence type="ECO:0000313" key="11">
    <source>
        <dbReference type="EMBL" id="TXC91027.1"/>
    </source>
</evidence>
<proteinExistence type="inferred from homology"/>
<organism evidence="11 12">
    <name type="scientific">Metabacillus litoralis</name>
    <dbReference type="NCBI Taxonomy" id="152268"/>
    <lineage>
        <taxon>Bacteria</taxon>
        <taxon>Bacillati</taxon>
        <taxon>Bacillota</taxon>
        <taxon>Bacilli</taxon>
        <taxon>Bacillales</taxon>
        <taxon>Bacillaceae</taxon>
        <taxon>Metabacillus</taxon>
    </lineage>
</organism>
<dbReference type="Gene3D" id="6.10.340.10">
    <property type="match status" value="1"/>
</dbReference>
<keyword evidence="4 6" id="KW-0807">Transducer</keyword>
<dbReference type="PROSITE" id="PS50885">
    <property type="entry name" value="HAMP"/>
    <property type="match status" value="1"/>
</dbReference>
<comment type="similarity">
    <text evidence="5">Belongs to the methyl-accepting chemotaxis (MCP) protein family.</text>
</comment>
<dbReference type="AlphaFoldDB" id="A0A5C6W2A9"/>
<evidence type="ECO:0000256" key="7">
    <source>
        <dbReference type="SAM" id="Coils"/>
    </source>
</evidence>
<dbReference type="InterPro" id="IPR004089">
    <property type="entry name" value="MCPsignal_dom"/>
</dbReference>
<keyword evidence="12" id="KW-1185">Reference proteome</keyword>
<evidence type="ECO:0000256" key="6">
    <source>
        <dbReference type="PROSITE-ProRule" id="PRU00284"/>
    </source>
</evidence>
<dbReference type="SMART" id="SM00283">
    <property type="entry name" value="MA"/>
    <property type="match status" value="1"/>
</dbReference>
<keyword evidence="8" id="KW-1133">Transmembrane helix</keyword>
<dbReference type="EMBL" id="VOQF01000005">
    <property type="protein sequence ID" value="TXC91027.1"/>
    <property type="molecule type" value="Genomic_DNA"/>
</dbReference>
<dbReference type="Proteomes" id="UP000321363">
    <property type="component" value="Unassembled WGS sequence"/>
</dbReference>
<evidence type="ECO:0000256" key="4">
    <source>
        <dbReference type="ARBA" id="ARBA00023224"/>
    </source>
</evidence>
<keyword evidence="3 8" id="KW-0472">Membrane</keyword>
<dbReference type="Pfam" id="PF00015">
    <property type="entry name" value="MCPsignal"/>
    <property type="match status" value="1"/>
</dbReference>
<keyword evidence="8" id="KW-0812">Transmembrane</keyword>
<feature type="domain" description="Methyl-accepting transducer" evidence="9">
    <location>
        <begin position="304"/>
        <end position="540"/>
    </location>
</feature>
<gene>
    <name evidence="11" type="ORF">FS935_08960</name>
</gene>
<dbReference type="Pfam" id="PF12729">
    <property type="entry name" value="4HB_MCP_1"/>
    <property type="match status" value="1"/>
</dbReference>
<evidence type="ECO:0000256" key="5">
    <source>
        <dbReference type="ARBA" id="ARBA00029447"/>
    </source>
</evidence>
<sequence>MNMYISQRQLENEKQLRETSMKLKMKFTVGRKLFATFAAIILLILILNSINTWNMNNINEQSTEIKDNWLPSVEYVGEMRFLMESYVSLELFHITSVLPEKKAEYENALNQVLDKLNGVSAEYEKVISSDEERKIYEEVKLGWADYLTSSEEVLKASNADDAIAARDLLRESNEEINLLKEKINSLVKLNHNGAVAASDKGDAIFKQANIVTVVFVTIVILLSVIIGFLLTRSISRPLTNMAKQVNEVAKGNLNVEPLKIRNKDEIGSLAIDFNEMTSSLREVISSVTGHSQHVASTSEELTASAEQTSKATEQITESIQEVASGTDTQLQQALEANKAVEEISKGMTQAANSIVVVADLSSSASEQAINGSTVVEVTIEQMNDVQTKVQSATQVVNSLGEKSTKIAGIVSLINSVAEQTNLLALNAAIEAARAGEHGRGFAVVADEVRKLAEESSHATNEIRAILGEIKLEADKAVESMDEGSTAVELGIVKVKETGETFKGIVKVIEEVAAQSQEVSAIVEEVTASSQSMVKMVEEVASISQQTAGNTQNVAASAEEQNASMEEIAASSESLSQLAIELQEIVSRFKI</sequence>
<evidence type="ECO:0000259" key="9">
    <source>
        <dbReference type="PROSITE" id="PS50111"/>
    </source>
</evidence>
<feature type="domain" description="HAMP" evidence="10">
    <location>
        <begin position="232"/>
        <end position="285"/>
    </location>
</feature>
<evidence type="ECO:0000256" key="3">
    <source>
        <dbReference type="ARBA" id="ARBA00023136"/>
    </source>
</evidence>
<reference evidence="11 12" key="1">
    <citation type="journal article" date="2005" name="Int. J. Syst. Evol. Microbiol.">
        <title>Bacillus litoralis sp. nov., isolated from a tidal flat of the Yellow Sea in Korea.</title>
        <authorList>
            <person name="Yoon J.H."/>
            <person name="Oh T.K."/>
        </authorList>
    </citation>
    <scope>NUCLEOTIDE SEQUENCE [LARGE SCALE GENOMIC DNA]</scope>
    <source>
        <strain evidence="11 12">SW-211</strain>
    </source>
</reference>
<comment type="subcellular location">
    <subcellularLocation>
        <location evidence="1">Cell membrane</location>
    </subcellularLocation>
</comment>
<evidence type="ECO:0000259" key="10">
    <source>
        <dbReference type="PROSITE" id="PS50885"/>
    </source>
</evidence>
<dbReference type="FunFam" id="1.10.287.950:FF:000001">
    <property type="entry name" value="Methyl-accepting chemotaxis sensory transducer"/>
    <property type="match status" value="1"/>
</dbReference>
<name>A0A5C6W2A9_9BACI</name>
<dbReference type="CDD" id="cd06225">
    <property type="entry name" value="HAMP"/>
    <property type="match status" value="1"/>
</dbReference>
<dbReference type="PANTHER" id="PTHR32089">
    <property type="entry name" value="METHYL-ACCEPTING CHEMOTAXIS PROTEIN MCPB"/>
    <property type="match status" value="1"/>
</dbReference>
<dbReference type="GO" id="GO:0005886">
    <property type="term" value="C:plasma membrane"/>
    <property type="evidence" value="ECO:0007669"/>
    <property type="project" value="UniProtKB-SubCell"/>
</dbReference>
<dbReference type="Pfam" id="PF00672">
    <property type="entry name" value="HAMP"/>
    <property type="match status" value="1"/>
</dbReference>
<dbReference type="PROSITE" id="PS50111">
    <property type="entry name" value="CHEMOTAXIS_TRANSDUC_2"/>
    <property type="match status" value="1"/>
</dbReference>
<keyword evidence="7" id="KW-0175">Coiled coil</keyword>
<comment type="caution">
    <text evidence="11">The sequence shown here is derived from an EMBL/GenBank/DDBJ whole genome shotgun (WGS) entry which is preliminary data.</text>
</comment>
<feature type="transmembrane region" description="Helical" evidence="8">
    <location>
        <begin position="210"/>
        <end position="231"/>
    </location>
</feature>
<dbReference type="SUPFAM" id="SSF58104">
    <property type="entry name" value="Methyl-accepting chemotaxis protein (MCP) signaling domain"/>
    <property type="match status" value="1"/>
</dbReference>
<feature type="coiled-coil region" evidence="7">
    <location>
        <begin position="162"/>
        <end position="189"/>
    </location>
</feature>
<dbReference type="GO" id="GO:0007165">
    <property type="term" value="P:signal transduction"/>
    <property type="evidence" value="ECO:0007669"/>
    <property type="project" value="UniProtKB-KW"/>
</dbReference>
<dbReference type="InterPro" id="IPR024478">
    <property type="entry name" value="HlyB_4HB_MCP"/>
</dbReference>
<dbReference type="Gene3D" id="1.10.287.950">
    <property type="entry name" value="Methyl-accepting chemotaxis protein"/>
    <property type="match status" value="1"/>
</dbReference>
<dbReference type="SMART" id="SM00304">
    <property type="entry name" value="HAMP"/>
    <property type="match status" value="1"/>
</dbReference>
<dbReference type="GO" id="GO:0006935">
    <property type="term" value="P:chemotaxis"/>
    <property type="evidence" value="ECO:0007669"/>
    <property type="project" value="UniProtKB-ARBA"/>
</dbReference>
<evidence type="ECO:0000256" key="2">
    <source>
        <dbReference type="ARBA" id="ARBA00022475"/>
    </source>
</evidence>
<accession>A0A5C6W2A9</accession>
<keyword evidence="2" id="KW-1003">Cell membrane</keyword>
<dbReference type="PANTHER" id="PTHR32089:SF112">
    <property type="entry name" value="LYSOZYME-LIKE PROTEIN-RELATED"/>
    <property type="match status" value="1"/>
</dbReference>
<evidence type="ECO:0000256" key="1">
    <source>
        <dbReference type="ARBA" id="ARBA00004236"/>
    </source>
</evidence>
<dbReference type="CDD" id="cd11386">
    <property type="entry name" value="MCP_signal"/>
    <property type="match status" value="1"/>
</dbReference>
<evidence type="ECO:0000256" key="8">
    <source>
        <dbReference type="SAM" id="Phobius"/>
    </source>
</evidence>
<evidence type="ECO:0000313" key="12">
    <source>
        <dbReference type="Proteomes" id="UP000321363"/>
    </source>
</evidence>
<protein>
    <submittedName>
        <fullName evidence="11">HAMP domain-containing protein</fullName>
    </submittedName>
</protein>